<sequence length="367" mass="42663">MKRNLYNKIVENIYQSSLEKEHWDSTLASIAQALDYEGIAIVPDDQEETLLKISSSTNKQSDFEYYNHYISQNPMRTFSHLYKGKQIVISDLNYISKEQMAKSAYYVDFLNKYECAYSERLHISEKNVSCTIAAQRGLKYLNRDTPPELTIDLFSNHIKMSLLFLKKMNLDNSLNYKLSGLYDRMDFGVCLITHDKKILFLNRSIQENQNDLFYVSKDNIIFYSNHNENLWRKLLNSKKDIISSNIHSEMTTFIDKNNHKILARIMPLPTIIADHFGTTARCQMVFFYDLKPSQNNIIDLLRSLGLSHSEAQLAQRIGHLETLKESAQNLCISYETARSSLKKIFSKLNINTQNELVSLVTKLSFIR</sequence>
<name>A0A0D6NJW2_9PROT</name>
<keyword evidence="3" id="KW-1185">Reference proteome</keyword>
<dbReference type="InterPro" id="IPR016032">
    <property type="entry name" value="Sig_transdc_resp-reg_C-effctor"/>
</dbReference>
<dbReference type="Proteomes" id="UP000032670">
    <property type="component" value="Unassembled WGS sequence"/>
</dbReference>
<protein>
    <recommendedName>
        <fullName evidence="1">HTH luxR-type domain-containing protein</fullName>
    </recommendedName>
</protein>
<evidence type="ECO:0000313" key="2">
    <source>
        <dbReference type="EMBL" id="GAN66372.1"/>
    </source>
</evidence>
<dbReference type="AlphaFoldDB" id="A0A0D6NJW2"/>
<organism evidence="2 3">
    <name type="scientific">Acetobacter orientalis</name>
    <dbReference type="NCBI Taxonomy" id="146474"/>
    <lineage>
        <taxon>Bacteria</taxon>
        <taxon>Pseudomonadati</taxon>
        <taxon>Pseudomonadota</taxon>
        <taxon>Alphaproteobacteria</taxon>
        <taxon>Acetobacterales</taxon>
        <taxon>Acetobacteraceae</taxon>
        <taxon>Acetobacter</taxon>
    </lineage>
</organism>
<dbReference type="RefSeq" id="WP_048841417.1">
    <property type="nucleotide sequence ID" value="NZ_BAMX01000020.1"/>
</dbReference>
<evidence type="ECO:0000259" key="1">
    <source>
        <dbReference type="SMART" id="SM00421"/>
    </source>
</evidence>
<dbReference type="InterPro" id="IPR000792">
    <property type="entry name" value="Tscrpt_reg_LuxR_C"/>
</dbReference>
<dbReference type="SUPFAM" id="SSF46894">
    <property type="entry name" value="C-terminal effector domain of the bipartite response regulators"/>
    <property type="match status" value="1"/>
</dbReference>
<proteinExistence type="predicted"/>
<comment type="caution">
    <text evidence="2">The sequence shown here is derived from an EMBL/GenBank/DDBJ whole genome shotgun (WGS) entry which is preliminary data.</text>
</comment>
<gene>
    <name evidence="2" type="ORF">Abor_020_009</name>
</gene>
<dbReference type="InterPro" id="IPR036388">
    <property type="entry name" value="WH-like_DNA-bd_sf"/>
</dbReference>
<accession>A0A0D6NJW2</accession>
<dbReference type="GO" id="GO:0006355">
    <property type="term" value="P:regulation of DNA-templated transcription"/>
    <property type="evidence" value="ECO:0007669"/>
    <property type="project" value="InterPro"/>
</dbReference>
<accession>A0A6N3SYN2</accession>
<dbReference type="Gene3D" id="1.10.10.10">
    <property type="entry name" value="Winged helix-like DNA-binding domain superfamily/Winged helix DNA-binding domain"/>
    <property type="match status" value="1"/>
</dbReference>
<dbReference type="GeneID" id="76204513"/>
<dbReference type="GO" id="GO:0003677">
    <property type="term" value="F:DNA binding"/>
    <property type="evidence" value="ECO:0007669"/>
    <property type="project" value="InterPro"/>
</dbReference>
<dbReference type="STRING" id="1231341.Abor_020_009"/>
<dbReference type="EMBL" id="BAMX01000020">
    <property type="protein sequence ID" value="GAN66372.1"/>
    <property type="molecule type" value="Genomic_DNA"/>
</dbReference>
<dbReference type="SMART" id="SM00421">
    <property type="entry name" value="HTH_LUXR"/>
    <property type="match status" value="1"/>
</dbReference>
<evidence type="ECO:0000313" key="3">
    <source>
        <dbReference type="Proteomes" id="UP000032670"/>
    </source>
</evidence>
<feature type="domain" description="HTH luxR-type" evidence="1">
    <location>
        <begin position="303"/>
        <end position="360"/>
    </location>
</feature>
<reference evidence="2 3" key="1">
    <citation type="submission" date="2012-11" db="EMBL/GenBank/DDBJ databases">
        <title>Whole genome sequence of Acetobacter orientalis 21F-2.</title>
        <authorList>
            <person name="Azuma Y."/>
            <person name="Higashiura N."/>
            <person name="Hirakawa H."/>
            <person name="Matsushita K."/>
        </authorList>
    </citation>
    <scope>NUCLEOTIDE SEQUENCE [LARGE SCALE GENOMIC DNA]</scope>
    <source>
        <strain evidence="2 3">21F-2</strain>
    </source>
</reference>